<dbReference type="AlphaFoldDB" id="A0A1G2PH87"/>
<gene>
    <name evidence="2" type="ORF">A2806_03505</name>
</gene>
<name>A0A1G2PH87_9BACT</name>
<evidence type="ECO:0000313" key="3">
    <source>
        <dbReference type="Proteomes" id="UP000177629"/>
    </source>
</evidence>
<organism evidence="2 3">
    <name type="scientific">Candidatus Terrybacteria bacterium RIFCSPHIGHO2_01_FULL_48_17</name>
    <dbReference type="NCBI Taxonomy" id="1802362"/>
    <lineage>
        <taxon>Bacteria</taxon>
        <taxon>Candidatus Terryibacteriota</taxon>
    </lineage>
</organism>
<evidence type="ECO:0000313" key="2">
    <source>
        <dbReference type="EMBL" id="OHA47657.1"/>
    </source>
</evidence>
<accession>A0A1G2PH87</accession>
<keyword evidence="1" id="KW-1133">Transmembrane helix</keyword>
<protein>
    <submittedName>
        <fullName evidence="2">Uncharacterized protein</fullName>
    </submittedName>
</protein>
<comment type="caution">
    <text evidence="2">The sequence shown here is derived from an EMBL/GenBank/DDBJ whole genome shotgun (WGS) entry which is preliminary data.</text>
</comment>
<sequence>MKYFSKKNLLYFTIAAGALLILVIILAGGGGSSKKQEPASEAPLLQPAVGYDQFSSFAGERQGTWTNTTFSTKGGISANIIVNPDGAASFTVDVGGMVFGLVDPDPKTFAGTYGPAELYFSDHDDLFGDFTISIKPSGEFTMNAPSVEAPGIDRLEVNGTILGNQIQARYQVFMKGGTRAEGSVQLE</sequence>
<proteinExistence type="predicted"/>
<keyword evidence="1" id="KW-0472">Membrane</keyword>
<reference evidence="2 3" key="1">
    <citation type="journal article" date="2016" name="Nat. Commun.">
        <title>Thousands of microbial genomes shed light on interconnected biogeochemical processes in an aquifer system.</title>
        <authorList>
            <person name="Anantharaman K."/>
            <person name="Brown C.T."/>
            <person name="Hug L.A."/>
            <person name="Sharon I."/>
            <person name="Castelle C.J."/>
            <person name="Probst A.J."/>
            <person name="Thomas B.C."/>
            <person name="Singh A."/>
            <person name="Wilkins M.J."/>
            <person name="Karaoz U."/>
            <person name="Brodie E.L."/>
            <person name="Williams K.H."/>
            <person name="Hubbard S.S."/>
            <person name="Banfield J.F."/>
        </authorList>
    </citation>
    <scope>NUCLEOTIDE SEQUENCE [LARGE SCALE GENOMIC DNA]</scope>
</reference>
<dbReference type="Proteomes" id="UP000177629">
    <property type="component" value="Unassembled WGS sequence"/>
</dbReference>
<dbReference type="STRING" id="1802362.A2806_03505"/>
<dbReference type="EMBL" id="MHSS01000015">
    <property type="protein sequence ID" value="OHA47657.1"/>
    <property type="molecule type" value="Genomic_DNA"/>
</dbReference>
<keyword evidence="1" id="KW-0812">Transmembrane</keyword>
<evidence type="ECO:0000256" key="1">
    <source>
        <dbReference type="SAM" id="Phobius"/>
    </source>
</evidence>
<feature type="transmembrane region" description="Helical" evidence="1">
    <location>
        <begin position="9"/>
        <end position="30"/>
    </location>
</feature>